<proteinExistence type="predicted"/>
<dbReference type="KEGG" id="pgab:PGSY75_0707600"/>
<dbReference type="RefSeq" id="XP_018642442.1">
    <property type="nucleotide sequence ID" value="XM_018784941.1"/>
</dbReference>
<evidence type="ECO:0000256" key="1">
    <source>
        <dbReference type="SAM" id="MobiDB-lite"/>
    </source>
</evidence>
<protein>
    <recommendedName>
        <fullName evidence="6">Mediator of RNA polymerase II transcription subunit 10</fullName>
    </recommendedName>
</protein>
<evidence type="ECO:0000313" key="5">
    <source>
        <dbReference type="Proteomes" id="UP000831156"/>
    </source>
</evidence>
<dbReference type="Proteomes" id="UP000831156">
    <property type="component" value="Chromosome 7"/>
</dbReference>
<dbReference type="AlphaFoldDB" id="A0A151LPY2"/>
<feature type="compositionally biased region" description="Basic residues" evidence="1">
    <location>
        <begin position="1"/>
        <end position="13"/>
    </location>
</feature>
<gene>
    <name evidence="3" type="ORF">PGABG01_0706200</name>
    <name evidence="2" type="ORF">PGSY75_0707600</name>
</gene>
<reference evidence="2 4" key="1">
    <citation type="journal article" date="2016" name="Nat. Commun.">
        <title>Genomes of cryptic chimpanzee Plasmodium species reveal key evolutionary events leading to human malaria.</title>
        <authorList>
            <person name="Sundararaman S.A."/>
            <person name="Plenderleith L.J."/>
            <person name="Liu W."/>
            <person name="Loy D.E."/>
            <person name="Learn G.H."/>
            <person name="Li Y."/>
            <person name="Shaw K.S."/>
            <person name="Ayouba A."/>
            <person name="Peeters M."/>
            <person name="Speede S."/>
            <person name="Shaw G.M."/>
            <person name="Bushman F.D."/>
            <person name="Brisson D."/>
            <person name="Rayner J.C."/>
            <person name="Sharp P.M."/>
            <person name="Hahn B.H."/>
        </authorList>
    </citation>
    <scope>NUCLEOTIDE SEQUENCE [LARGE SCALE GENOMIC DNA]</scope>
    <source>
        <strain evidence="2 4">SY75</strain>
    </source>
</reference>
<keyword evidence="5" id="KW-1185">Reference proteome</keyword>
<sequence length="247" mass="29378">MKKSSKGRIKLKIHINAEDEEEEKNESIIHENKNKKKKGSDISDDNDESIEKLKDIDNSYTSDRKQKEDNDLEKKIISIISQLTKITCICEDKKNNMNNLENEKICKKLIKQMYKYEKYLLQFSNYINDNKNHHLDDITFPNGLIKAVDNYINPNVWIYKYLLLETKKQNDSYRNFIQNISTFDSTLKHKILNDHATHLVNPVYPPIDQNILNTLNNNEQKNYYKNVHIPKELSHYYLHSRNKTKED</sequence>
<evidence type="ECO:0000313" key="4">
    <source>
        <dbReference type="Proteomes" id="UP000076004"/>
    </source>
</evidence>
<dbReference type="EMBL" id="LT969430">
    <property type="protein sequence ID" value="SOV12808.1"/>
    <property type="molecule type" value="Genomic_DNA"/>
</dbReference>
<dbReference type="VEuPathDB" id="PlasmoDB:PGSY75_0707600"/>
<feature type="region of interest" description="Disordered" evidence="1">
    <location>
        <begin position="1"/>
        <end position="50"/>
    </location>
</feature>
<accession>A0A151LPY2</accession>
<evidence type="ECO:0000313" key="3">
    <source>
        <dbReference type="EMBL" id="SOV12808.1"/>
    </source>
</evidence>
<evidence type="ECO:0000313" key="2">
    <source>
        <dbReference type="EMBL" id="KYO01238.1"/>
    </source>
</evidence>
<evidence type="ECO:0008006" key="6">
    <source>
        <dbReference type="Google" id="ProtNLM"/>
    </source>
</evidence>
<dbReference type="GeneID" id="29775551"/>
<name>A0A151LPY2_9APIC</name>
<dbReference type="VEuPathDB" id="PlasmoDB:PGABG01_0706200"/>
<reference evidence="3" key="2">
    <citation type="submission" date="2016-09" db="EMBL/GenBank/DDBJ databases">
        <authorList>
            <consortium name="Pathogen Informatics"/>
            <person name="Sun Q."/>
            <person name="Inoue M."/>
        </authorList>
    </citation>
    <scope>NUCLEOTIDE SEQUENCE</scope>
</reference>
<dbReference type="EMBL" id="LVLB01000008">
    <property type="protein sequence ID" value="KYO01238.1"/>
    <property type="molecule type" value="Genomic_DNA"/>
</dbReference>
<dbReference type="OrthoDB" id="370735at2759"/>
<organism evidence="2 4">
    <name type="scientific">Plasmodium gaboni</name>
    <dbReference type="NCBI Taxonomy" id="647221"/>
    <lineage>
        <taxon>Eukaryota</taxon>
        <taxon>Sar</taxon>
        <taxon>Alveolata</taxon>
        <taxon>Apicomplexa</taxon>
        <taxon>Aconoidasida</taxon>
        <taxon>Haemosporida</taxon>
        <taxon>Plasmodiidae</taxon>
        <taxon>Plasmodium</taxon>
        <taxon>Plasmodium (Laverania)</taxon>
    </lineage>
</organism>
<dbReference type="Proteomes" id="UP000076004">
    <property type="component" value="Unassembled WGS sequence"/>
</dbReference>